<reference evidence="2" key="1">
    <citation type="journal article" date="2019" name="Int. J. Syst. Evol. Microbiol.">
        <title>The Global Catalogue of Microorganisms (GCM) 10K type strain sequencing project: providing services to taxonomists for standard genome sequencing and annotation.</title>
        <authorList>
            <consortium name="The Broad Institute Genomics Platform"/>
            <consortium name="The Broad Institute Genome Sequencing Center for Infectious Disease"/>
            <person name="Wu L."/>
            <person name="Ma J."/>
        </authorList>
    </citation>
    <scope>NUCLEOTIDE SEQUENCE [LARGE SCALE GENOMIC DNA]</scope>
    <source>
        <strain evidence="2">CCUG 61484</strain>
    </source>
</reference>
<dbReference type="EMBL" id="JBHTHZ010000002">
    <property type="protein sequence ID" value="MFD0792662.1"/>
    <property type="molecule type" value="Genomic_DNA"/>
</dbReference>
<dbReference type="NCBIfam" id="TIGR02436">
    <property type="entry name" value="four helix bundle protein"/>
    <property type="match status" value="1"/>
</dbReference>
<name>A0ABW3ANU8_9SPHI</name>
<dbReference type="SUPFAM" id="SSF158446">
    <property type="entry name" value="IVS-encoded protein-like"/>
    <property type="match status" value="1"/>
</dbReference>
<proteinExistence type="predicted"/>
<comment type="caution">
    <text evidence="1">The sequence shown here is derived from an EMBL/GenBank/DDBJ whole genome shotgun (WGS) entry which is preliminary data.</text>
</comment>
<dbReference type="PANTHER" id="PTHR38471:SF2">
    <property type="entry name" value="FOUR HELIX BUNDLE PROTEIN"/>
    <property type="match status" value="1"/>
</dbReference>
<dbReference type="InterPro" id="IPR012657">
    <property type="entry name" value="23S_rRNA-intervening_sequence"/>
</dbReference>
<dbReference type="InterPro" id="IPR036583">
    <property type="entry name" value="23S_rRNA_IVS_sf"/>
</dbReference>
<keyword evidence="2" id="KW-1185">Reference proteome</keyword>
<dbReference type="Pfam" id="PF05635">
    <property type="entry name" value="23S_rRNA_IVP"/>
    <property type="match status" value="1"/>
</dbReference>
<sequence>MSYYILEDLELYQLAETFSDEIWLLVEKWDSFAKNTVGKQIVRSADSISANIAEGYGRYHYKENRNFCFFSRGSVMETKSWLKKAKNRGLISEEGFNMQLEKLNIIHLKLNAYLKFIGKLAVKSETNKPVS</sequence>
<dbReference type="Gene3D" id="1.20.1440.60">
    <property type="entry name" value="23S rRNA-intervening sequence"/>
    <property type="match status" value="1"/>
</dbReference>
<dbReference type="Proteomes" id="UP001597010">
    <property type="component" value="Unassembled WGS sequence"/>
</dbReference>
<evidence type="ECO:0000313" key="2">
    <source>
        <dbReference type="Proteomes" id="UP001597010"/>
    </source>
</evidence>
<organism evidence="1 2">
    <name type="scientific">Mucilaginibacter litoreus</name>
    <dbReference type="NCBI Taxonomy" id="1048221"/>
    <lineage>
        <taxon>Bacteria</taxon>
        <taxon>Pseudomonadati</taxon>
        <taxon>Bacteroidota</taxon>
        <taxon>Sphingobacteriia</taxon>
        <taxon>Sphingobacteriales</taxon>
        <taxon>Sphingobacteriaceae</taxon>
        <taxon>Mucilaginibacter</taxon>
    </lineage>
</organism>
<dbReference type="PANTHER" id="PTHR38471">
    <property type="entry name" value="FOUR HELIX BUNDLE PROTEIN"/>
    <property type="match status" value="1"/>
</dbReference>
<protein>
    <submittedName>
        <fullName evidence="1">Four helix bundle protein</fullName>
    </submittedName>
</protein>
<accession>A0ABW3ANU8</accession>
<gene>
    <name evidence="1" type="ORF">ACFQZX_03475</name>
</gene>
<dbReference type="CDD" id="cd16377">
    <property type="entry name" value="23S_rRNA_IVP_like"/>
    <property type="match status" value="1"/>
</dbReference>
<dbReference type="RefSeq" id="WP_377111326.1">
    <property type="nucleotide sequence ID" value="NZ_JBHTHZ010000002.1"/>
</dbReference>
<evidence type="ECO:0000313" key="1">
    <source>
        <dbReference type="EMBL" id="MFD0792662.1"/>
    </source>
</evidence>